<keyword evidence="2" id="KW-0472">Membrane</keyword>
<dbReference type="EMBL" id="UOEZ01000010">
    <property type="protein sequence ID" value="VAW34825.1"/>
    <property type="molecule type" value="Genomic_DNA"/>
</dbReference>
<dbReference type="Gene3D" id="1.25.40.10">
    <property type="entry name" value="Tetratricopeptide repeat domain"/>
    <property type="match status" value="1"/>
</dbReference>
<dbReference type="InterPro" id="IPR011990">
    <property type="entry name" value="TPR-like_helical_dom_sf"/>
</dbReference>
<feature type="transmembrane region" description="Helical" evidence="2">
    <location>
        <begin position="85"/>
        <end position="106"/>
    </location>
</feature>
<evidence type="ECO:0000256" key="1">
    <source>
        <dbReference type="SAM" id="MobiDB-lite"/>
    </source>
</evidence>
<evidence type="ECO:0000256" key="2">
    <source>
        <dbReference type="SAM" id="Phobius"/>
    </source>
</evidence>
<keyword evidence="2" id="KW-0812">Transmembrane</keyword>
<name>A0A3B0UUI9_9ZZZZ</name>
<dbReference type="InterPro" id="IPR039568">
    <property type="entry name" value="Peptidase_MA-like_dom"/>
</dbReference>
<protein>
    <recommendedName>
        <fullName evidence="3">Peptidase MA-like domain-containing protein</fullName>
    </recommendedName>
</protein>
<reference evidence="4" key="1">
    <citation type="submission" date="2018-06" db="EMBL/GenBank/DDBJ databases">
        <authorList>
            <person name="Zhirakovskaya E."/>
        </authorList>
    </citation>
    <scope>NUCLEOTIDE SEQUENCE</scope>
</reference>
<feature type="domain" description="Peptidase MA-like" evidence="3">
    <location>
        <begin position="372"/>
        <end position="547"/>
    </location>
</feature>
<dbReference type="Pfam" id="PF13485">
    <property type="entry name" value="Peptidase_MA_2"/>
    <property type="match status" value="1"/>
</dbReference>
<proteinExistence type="predicted"/>
<feature type="compositionally biased region" description="Polar residues" evidence="1">
    <location>
        <begin position="52"/>
        <end position="64"/>
    </location>
</feature>
<accession>A0A3B0UUI9</accession>
<evidence type="ECO:0000313" key="4">
    <source>
        <dbReference type="EMBL" id="VAW34825.1"/>
    </source>
</evidence>
<sequence>MFCKNCWANLPDGTEQCSKCGLDPRVAHEVSDETPEALEASKGRQPLPEWLGNSSVPGASSSVQRGPGSPARKVMLTGESSGKGPLVRILFTAAMLIVIAAAVYFYHTTTKTIRSQKAGKAVATGAGNARQGLDVSQPRPVIADLSLKISRDDTGYARDFYAGGAAFQAGNYRDAVFYFKEAYKAAGAEDEDLDMIKISLARSLTALGWKVYAEKDYQGALDYFDEANGHYTEAASLKGYGYAQASLENYGEAIESFTLVLREFGPDADVRKALKVVYLRLAEQELSGSRTSSSLRLMEQARNLDPADEKLKNRLEGIKRESDREEGFSERRGSRFNVKFEGGENAVSGHVIAILLEEAYRVVGAELSYYPDKPISAVLYSKEVFRDITRSPAWAGALYDGRIKIPAGGITEKTDKLEAVLFHEYTHAVVHRISGGRAPTWLNEGLAQYLENKREADYATLLAAVALAGGVRLNRLEGSFMRLDQQNAVVAYSVSLSATEYIIREYGVYACRRILEQLGSGKDMDAAVNNILFISYEELQDGWQRYFNRKFSA</sequence>
<evidence type="ECO:0000259" key="3">
    <source>
        <dbReference type="Pfam" id="PF13485"/>
    </source>
</evidence>
<feature type="region of interest" description="Disordered" evidence="1">
    <location>
        <begin position="31"/>
        <end position="77"/>
    </location>
</feature>
<dbReference type="AlphaFoldDB" id="A0A3B0UUI9"/>
<dbReference type="SUPFAM" id="SSF48452">
    <property type="entry name" value="TPR-like"/>
    <property type="match status" value="1"/>
</dbReference>
<keyword evidence="2" id="KW-1133">Transmembrane helix</keyword>
<gene>
    <name evidence="4" type="ORF">MNBD_DELTA02-894</name>
</gene>
<organism evidence="4">
    <name type="scientific">hydrothermal vent metagenome</name>
    <dbReference type="NCBI Taxonomy" id="652676"/>
    <lineage>
        <taxon>unclassified sequences</taxon>
        <taxon>metagenomes</taxon>
        <taxon>ecological metagenomes</taxon>
    </lineage>
</organism>